<accession>S7UL90</accession>
<protein>
    <submittedName>
        <fullName evidence="1">Uncharacterized protein</fullName>
    </submittedName>
</protein>
<dbReference type="PATRIC" id="fig|1121439.3.peg.1901"/>
<proteinExistence type="predicted"/>
<dbReference type="EMBL" id="ATHI01000026">
    <property type="protein sequence ID" value="EPR33103.1"/>
    <property type="molecule type" value="Genomic_DNA"/>
</dbReference>
<sequence length="97" mass="10511">MMSVQDAAQELLAAFDLDFGDHGMVVRLSPDAPDLVPQLALTVFGGDGAEEMVKLFEALSAIGESEDPHLCEIDEKVCGLDHFRHLVTELERALGLC</sequence>
<dbReference type="OrthoDB" id="5458662at2"/>
<comment type="caution">
    <text evidence="1">The sequence shown here is derived from an EMBL/GenBank/DDBJ whole genome shotgun (WGS) entry which is preliminary data.</text>
</comment>
<keyword evidence="2" id="KW-1185">Reference proteome</keyword>
<dbReference type="eggNOG" id="ENOG50308PE">
    <property type="taxonomic scope" value="Bacteria"/>
</dbReference>
<dbReference type="Proteomes" id="UP000014975">
    <property type="component" value="Unassembled WGS sequence"/>
</dbReference>
<name>S7UL90_9BACT</name>
<dbReference type="AlphaFoldDB" id="S7UL90"/>
<evidence type="ECO:0000313" key="1">
    <source>
        <dbReference type="EMBL" id="EPR33103.1"/>
    </source>
</evidence>
<dbReference type="RefSeq" id="WP_020887238.1">
    <property type="nucleotide sequence ID" value="NZ_ATHI01000026.1"/>
</dbReference>
<reference evidence="1 2" key="1">
    <citation type="journal article" date="2013" name="Genome Announc.">
        <title>Draft genome sequences for three mercury-methylating, sulfate-reducing bacteria.</title>
        <authorList>
            <person name="Brown S.D."/>
            <person name="Hurt R.A.Jr."/>
            <person name="Gilmour C.C."/>
            <person name="Elias D.A."/>
        </authorList>
    </citation>
    <scope>NUCLEOTIDE SEQUENCE [LARGE SCALE GENOMIC DNA]</scope>
    <source>
        <strain evidence="1 2">DSM 16529</strain>
    </source>
</reference>
<evidence type="ECO:0000313" key="2">
    <source>
        <dbReference type="Proteomes" id="UP000014975"/>
    </source>
</evidence>
<gene>
    <name evidence="1" type="ORF">dsat_0544</name>
</gene>
<organism evidence="1 2">
    <name type="scientific">Alkalidesulfovibrio alkalitolerans DSM 16529</name>
    <dbReference type="NCBI Taxonomy" id="1121439"/>
    <lineage>
        <taxon>Bacteria</taxon>
        <taxon>Pseudomonadati</taxon>
        <taxon>Thermodesulfobacteriota</taxon>
        <taxon>Desulfovibrionia</taxon>
        <taxon>Desulfovibrionales</taxon>
        <taxon>Desulfovibrionaceae</taxon>
        <taxon>Alkalidesulfovibrio</taxon>
    </lineage>
</organism>